<proteinExistence type="predicted"/>
<dbReference type="InterPro" id="IPR001087">
    <property type="entry name" value="GDSL"/>
</dbReference>
<dbReference type="Proteomes" id="UP001237011">
    <property type="component" value="Chromosome"/>
</dbReference>
<keyword evidence="4" id="KW-1185">Reference proteome</keyword>
<evidence type="ECO:0000256" key="1">
    <source>
        <dbReference type="SAM" id="MobiDB-lite"/>
    </source>
</evidence>
<dbReference type="InterPro" id="IPR036514">
    <property type="entry name" value="SGNH_hydro_sf"/>
</dbReference>
<dbReference type="Pfam" id="PF00657">
    <property type="entry name" value="Lipase_GDSL"/>
    <property type="match status" value="1"/>
</dbReference>
<accession>A0ABY9HBQ4</accession>
<dbReference type="Gene3D" id="3.40.50.1110">
    <property type="entry name" value="SGNH hydrolase"/>
    <property type="match status" value="1"/>
</dbReference>
<dbReference type="RefSeq" id="WP_305938304.1">
    <property type="nucleotide sequence ID" value="NZ_CP132191.1"/>
</dbReference>
<protein>
    <submittedName>
        <fullName evidence="3">GDSL-type esterase/lipase family protein</fullName>
    </submittedName>
</protein>
<name>A0ABY9HBQ4_9MOLU</name>
<feature type="chain" id="PRO_5046016294" evidence="2">
    <location>
        <begin position="23"/>
        <end position="3663"/>
    </location>
</feature>
<evidence type="ECO:0000256" key="2">
    <source>
        <dbReference type="SAM" id="SignalP"/>
    </source>
</evidence>
<dbReference type="PROSITE" id="PS51257">
    <property type="entry name" value="PROKAR_LIPOPROTEIN"/>
    <property type="match status" value="1"/>
</dbReference>
<gene>
    <name evidence="3" type="ORF">Q8852_01915</name>
</gene>
<sequence length="3663" mass="412717">MKIKKNKLLASASILAFIGASAFVVSCKAPGSSKPIVGDDPIKQENPTDGVSGPVISKDPNVNPTPQPGDGIISKPVDKTKDRLISPVFISKDEKIKYVALGDSISAGFDGGLKRDYPGEFKDGKITGASYPAFLAQLLNQNGRVADFNNFAASGARAIDWIKILGIKYNNTFGDSPTWDKIDQTFAGRTPNQTVIPGYAKEISKQTIEKLKDANLVTITVGANDFFYLITKELAKANPVEILKELKKPNPDFSKISAFLFGSIAPIIPEITNRLTVLAEELIKLAPKANINFVAYPMPMSGLKKAINDYVKTFLGNKINLDPAALILDQINSPFGKLASEMHKKYGAKNRVNVIYAYNPEYWTNHSAELSDVYFDIHPNTTGYKKLAMDMYLKLTSDNFLLTNELQKYNFTQNFLDKDSITLRYEIQPTGTPDQIIGANTETYLKNVDKFNQELNKTRSPQNYGERILRMSQTLRNITTEAIVGITATEFYKQLDPNGKLSELILDAEHNGENGFNSIIESIIDEKILQKIIGDFQTELTTRGKNDTLVITDIPKILLSKVVTDENLFKLINAIAKSKFINNKKDELKAALSEVLNNLLSKNPEVVSNAILNALKPHLDKLNLDSKQVKELFDNILKSDKLNKIVSSLATSFVDNSDKFTTVSSYPELINAFLSNPDVAKTIGDTLSDFVWDILNNQALKDSLANIIWNLINQYHLEYNLTKEGSDKLVLDLLNNITNFKGDATNKFISNFIKYFIEDVKTTDLTKVDASLQIALQKAFNELMDAKDQQTKISPFTLIDILVETKVINNNAPFVKQLIKNFINQVPNLKIGKLVAKTLPKAVQEYLPNDAFEALVNVLISNENSHNILFTLVDSIIDNFDNLKDAKDFGQLLQKVLKPLNLEEFKTKTLALGNDLIQQEQILSTLNTLLRKTLENIKPQANLQDNEISSFASDLAKELPQFIQKTNILKPLVNELFNQLNQVISAQEPNIVLYQLSNKLLQAIKEELFANPLDLIKQLTQLQSFANNKETIKKIVQFIYREANKENKLNQKLNKLINDAIHSSTSLDKYLDKEEVTALVNHIFANKKVNDLLSHSINFLIDNSDILLNASNTKDIIAELIQNKDFKTILLNDVKPIITSVVPNLKVEKTLTKLIKYFAASQNIIISDEFDSVLGKLINNMLVSLGDNQAILTAINAAMDYFEANDDLTLDKIKVQLPSTIFEALKINDFALVKSILTIPLQKNELPKLEKLINSLLDQFQKLFSSEENNKFKKAIAKITIPDVLLQHGISNSEVSSLIIRVLKSDSFNKLAKSITKFIIANQNSFKQAQNYEDLILVLLKDSNFLNEIKPILDTAINKVSDVNEFAVVKKIALAYLNNYLTNSPDVNWVFVAAEKQQAKLSSLLSDTYDLVIKYQNDLNLFDTAFDGVLEFAKDGNVTKLSDVATKIADQFKKNFAGDKLETTIIKLLHLFGEKLIAKHADYLKEIINNYYNRLQKDKTYIDYLFSILPESLKNQINQFTSQKAITETLQFILGNENFKQLFNAQIDNAFKSLSSFKDINTASDLLVTFLKQIDFEAVKDQIQGILDSIIANNEVSNNIKVVLTNLIKTYASDIYQEGPTYNLVSDLVDNFIPLSKQLNIYTPIFDETIKFLNLAKDSSDPINELKQLPNQYLNVLTQALSSQPVEFIKQIIQSPIFANNKTYINFVLKHLIQTNLTKPQIEQIIFSFLDSPSASIVTSYIQIPNAKSLIHTLLQNNATVEVLNSLIDELFKLDNPTLIVSNPSWFAFNALKNIAQAGGLNNVTPILRDILASPALADILENVINPWLINSNYQAQADKLPHEFYVALADSINQFISKDFSLLGKLVNAFATSFNDADDFNTELSNFVKEMPNLIGFKNFDTYKALLQSKIWNYSDKLQVILDKVLSNPDTDVFYRNNISKLVALISNETLANELGLKSKEDLDNIFNSIFSSDEFKHIAADVIKTFIKYVNNENKDLSLNNANDFNELAKKLAKNTELTQTIKPNVVALISKAIKQSSLIDVIKASIIKTVKNPKIAFIFKDINEEELNSLIENIVKLYDVIDNNFGISDLLFETVISYISTNGVDFSKLNVFGAITALFKDKINNDANHEFEAKIVKTLASIINSDLFTVNKPQILQIVKNIFGDLGRVEDLSQYPEWAVKYGNKGPRKAIELVEGIINILPAKAKDALVQNNLLTDVSKLAIFVITDPNFREIVNKSIANVLENIEQFANVTSYSDVIKTFINLLQIDSFKDNLIQLIDNVLTKEESINIINSAIINLFKALGINVDNYSAEKIKAIGTLTQNLKAIFDKVGIVNESIESIFKDLKTALNTENQDDLLKQLQLIPAHISEILNEKIKQDPITFVNGILNLPFIKENYTSYVEIIKDVLFALKDKGILQNLITKLINSMQDNVVFKYVSKPHLADLINEIIGQVTEQNGETKVAQHEDFNALINVYVDQLKQFNFFGEGEDLNYSWTKFFTIFQNNDFLKNSFKVNLQSIIQRLTQSQALTNVVLDITNAFANDLHIDISDVDRNQITHELISDFGNWLKATKTFEPTFDVLLNGVIDLTKSFTKGSSFKENALMVLKHVSQQLLEIFNLKKYKFYQAAFEKAHSIPNNKDVLENLFVKVYDAVSQKDEVIYQIIKVTGIDKTLDSFNITYNLANAETNTPAGEAIVLVKEMLGLPQAKATLLTLIEHILQKDNWAKYEAIKLPENYVDSKAHTKEDTKAFTDLIKAIISDEEFKQSFITSLRSWMQEINMKETFVRVVAKIIHKVIIGLDTDSILKENTPAVAYSNDSAKLQKPQEPTIEKFPIAKIFDGISNPEELIVALIKNFNDFDNALEIIPNLISDAMDILANKGLDFSVSDITSKLGELAIKLYNQDDFQAKVLNVMQTNAAYVNEHNLAPDVYTFFKNATKFATSNVSIGKLVWGFIPTQDPTFIKITNALKISQNDLNNLELNFVYFIDQALNSPEVPEVVEKVFKWYLENPDQIKGLKDVFDGVKRYINVQDNADDIKQTLTSFLKRIFNDNAYARNITNFIVERLLNFIGVDFASDPLNRGKLDNLINLFVTNLGNLLEETGTLNSILQNIIDTIKSCQTFSEFTNKVVPTIFKALNFTEFATAKKFLRSSLIQDNKDDIITVTEEIIDKLLSQSKDGQGGKIKDVVETFNVGSIILNLMVAKEQLEKIPEDKQTLIATNINKMIIEATSQPSLAKLLITVMKDILNRSDVYTDDNHNSYSSVLSEIFKSPDEAKIKANIKNWVIAVLNNRDDIISKGIAEIFSNILASTFGIKMDTEADVKLLNNVLIGFFKTVVNSDELNEAIDAAYKTIQQTDFETSQNRIQDLINSIVRGVMSIITTDDGKDISLNKILNKNVFIAKLLENIGPENFTELINRVFDASSLKDNTGIYAIIKNALGYISKPTDSASESSTNNNGNINLKYGFRFDVSILNVVSKFKAMIQELYYPLFVKQIIDIQNGKVDVTGKEYLKSDSYKAIFRLTSVLMLFVKEKGKLDSSFWNATTISFENYYLDGTQQAYDKATKVFGPIFNQFNEAQKKAVGATDNGGWYNYEWITGRRHYWTYMSNYKSDQLYMYIYYANDLKQKDKYSDGDVTMRDALFNAIERGYLNPHDYKFKEK</sequence>
<keyword evidence="2" id="KW-0732">Signal</keyword>
<dbReference type="EMBL" id="CP132191">
    <property type="protein sequence ID" value="WLP85881.1"/>
    <property type="molecule type" value="Genomic_DNA"/>
</dbReference>
<reference evidence="3" key="1">
    <citation type="submission" date="2023-08" db="EMBL/GenBank/DDBJ databases">
        <title>Complete genome sequence of Mycoplasma seminis 2200.</title>
        <authorList>
            <person name="Spergser J."/>
        </authorList>
    </citation>
    <scope>NUCLEOTIDE SEQUENCE [LARGE SCALE GENOMIC DNA]</scope>
    <source>
        <strain evidence="3">2200</strain>
    </source>
</reference>
<dbReference type="SUPFAM" id="SSF48371">
    <property type="entry name" value="ARM repeat"/>
    <property type="match status" value="1"/>
</dbReference>
<dbReference type="SUPFAM" id="SSF52266">
    <property type="entry name" value="SGNH hydrolase"/>
    <property type="match status" value="1"/>
</dbReference>
<evidence type="ECO:0000313" key="3">
    <source>
        <dbReference type="EMBL" id="WLP85881.1"/>
    </source>
</evidence>
<feature type="region of interest" description="Disordered" evidence="1">
    <location>
        <begin position="35"/>
        <end position="73"/>
    </location>
</feature>
<feature type="signal peptide" evidence="2">
    <location>
        <begin position="1"/>
        <end position="22"/>
    </location>
</feature>
<dbReference type="InterPro" id="IPR016024">
    <property type="entry name" value="ARM-type_fold"/>
</dbReference>
<organism evidence="3 4">
    <name type="scientific">Mycoplasma seminis</name>
    <dbReference type="NCBI Taxonomy" id="512749"/>
    <lineage>
        <taxon>Bacteria</taxon>
        <taxon>Bacillati</taxon>
        <taxon>Mycoplasmatota</taxon>
        <taxon>Mollicutes</taxon>
        <taxon>Mycoplasmataceae</taxon>
        <taxon>Mycoplasma</taxon>
    </lineage>
</organism>
<evidence type="ECO:0000313" key="4">
    <source>
        <dbReference type="Proteomes" id="UP001237011"/>
    </source>
</evidence>